<dbReference type="RefSeq" id="WP_091745684.1">
    <property type="nucleotide sequence ID" value="NZ_FODY01000008.1"/>
</dbReference>
<sequence length="158" mass="17508">MGLTLSDDFAELKKDLAALSDIDPEGLNKKIGEVLVSSTKQRFEDENAPDGTDWPKSIRAASSGGQTLSDKGHLKNSFSYQASSENVEMGTNIKHAHVHQDGMEIKRKTAKYLRFQINGGWVKKKKVVIPKRPFLGISDDDMEEIDGTIVDHLEGRLP</sequence>
<protein>
    <submittedName>
        <fullName evidence="1">Phage virion morphogenesis (Putative tail completion) protein</fullName>
    </submittedName>
</protein>
<accession>A0A1H8U592</accession>
<dbReference type="OrthoDB" id="1807756at2"/>
<dbReference type="EMBL" id="FODY01000008">
    <property type="protein sequence ID" value="SEO98462.1"/>
    <property type="molecule type" value="Genomic_DNA"/>
</dbReference>
<evidence type="ECO:0000313" key="2">
    <source>
        <dbReference type="Proteomes" id="UP000198847"/>
    </source>
</evidence>
<reference evidence="1 2" key="1">
    <citation type="submission" date="2016-10" db="EMBL/GenBank/DDBJ databases">
        <authorList>
            <person name="de Groot N.N."/>
        </authorList>
    </citation>
    <scope>NUCLEOTIDE SEQUENCE [LARGE SCALE GENOMIC DNA]</scope>
    <source>
        <strain evidence="1 2">DSM 13305</strain>
    </source>
</reference>
<dbReference type="Pfam" id="PF05069">
    <property type="entry name" value="Phage_tail_S"/>
    <property type="match status" value="1"/>
</dbReference>
<keyword evidence="2" id="KW-1185">Reference proteome</keyword>
<gene>
    <name evidence="1" type="ORF">SAMN04490178_10839</name>
</gene>
<name>A0A1H8U592_9FIRM</name>
<evidence type="ECO:0000313" key="1">
    <source>
        <dbReference type="EMBL" id="SEO98462.1"/>
    </source>
</evidence>
<dbReference type="NCBIfam" id="TIGR01635">
    <property type="entry name" value="tail_comp_S"/>
    <property type="match status" value="1"/>
</dbReference>
<dbReference type="Proteomes" id="UP000198847">
    <property type="component" value="Unassembled WGS sequence"/>
</dbReference>
<dbReference type="AlphaFoldDB" id="A0A1H8U592"/>
<dbReference type="STRING" id="112903.SAMN04490178_10839"/>
<organism evidence="1 2">
    <name type="scientific">Propionispora vibrioides</name>
    <dbReference type="NCBI Taxonomy" id="112903"/>
    <lineage>
        <taxon>Bacteria</taxon>
        <taxon>Bacillati</taxon>
        <taxon>Bacillota</taxon>
        <taxon>Negativicutes</taxon>
        <taxon>Selenomonadales</taxon>
        <taxon>Sporomusaceae</taxon>
        <taxon>Propionispora</taxon>
    </lineage>
</organism>
<dbReference type="InterPro" id="IPR006522">
    <property type="entry name" value="Phage_virion_morphogenesis"/>
</dbReference>
<proteinExistence type="predicted"/>